<dbReference type="Proteomes" id="UP000285301">
    <property type="component" value="Unassembled WGS sequence"/>
</dbReference>
<evidence type="ECO:0000313" key="8">
    <source>
        <dbReference type="Proteomes" id="UP000285301"/>
    </source>
</evidence>
<feature type="chain" id="PRO_5018998649" evidence="5">
    <location>
        <begin position="25"/>
        <end position="472"/>
    </location>
</feature>
<dbReference type="Pfam" id="PF02931">
    <property type="entry name" value="Neur_chan_LBD"/>
    <property type="match status" value="1"/>
</dbReference>
<evidence type="ECO:0000259" key="6">
    <source>
        <dbReference type="PROSITE" id="PS50189"/>
    </source>
</evidence>
<dbReference type="InterPro" id="IPR018000">
    <property type="entry name" value="Neurotransmitter_ion_chnl_CS"/>
</dbReference>
<dbReference type="AlphaFoldDB" id="A0A443R1V6"/>
<evidence type="ECO:0000256" key="4">
    <source>
        <dbReference type="SAM" id="Phobius"/>
    </source>
</evidence>
<feature type="signal peptide" evidence="5">
    <location>
        <begin position="1"/>
        <end position="24"/>
    </location>
</feature>
<dbReference type="InterPro" id="IPR006201">
    <property type="entry name" value="Neur_channel"/>
</dbReference>
<dbReference type="CDD" id="cd18989">
    <property type="entry name" value="LGIC_ECD_cation"/>
    <property type="match status" value="1"/>
</dbReference>
<evidence type="ECO:0000256" key="2">
    <source>
        <dbReference type="ARBA" id="ARBA00023136"/>
    </source>
</evidence>
<keyword evidence="2 4" id="KW-0472">Membrane</keyword>
<evidence type="ECO:0000313" key="7">
    <source>
        <dbReference type="EMBL" id="RWS09250.1"/>
    </source>
</evidence>
<keyword evidence="4" id="KW-1133">Transmembrane helix</keyword>
<dbReference type="InterPro" id="IPR008993">
    <property type="entry name" value="TIMP-like_OB-fold"/>
</dbReference>
<keyword evidence="4" id="KW-0812">Transmembrane</keyword>
<dbReference type="OrthoDB" id="6508039at2759"/>
<protein>
    <submittedName>
        <fullName evidence="7">Nicotinic acetylcholine receptor subunit beta3-like protein</fullName>
    </submittedName>
</protein>
<dbReference type="InterPro" id="IPR036734">
    <property type="entry name" value="Neur_chan_lig-bd_sf"/>
</dbReference>
<evidence type="ECO:0000256" key="3">
    <source>
        <dbReference type="ARBA" id="ARBA00023157"/>
    </source>
</evidence>
<evidence type="ECO:0000256" key="5">
    <source>
        <dbReference type="SAM" id="SignalP"/>
    </source>
</evidence>
<comment type="subcellular location">
    <subcellularLocation>
        <location evidence="1">Membrane</location>
        <topology evidence="1">Multi-pass membrane protein</topology>
    </subcellularLocation>
</comment>
<dbReference type="InterPro" id="IPR006202">
    <property type="entry name" value="Neur_chan_lig-bd"/>
</dbReference>
<dbReference type="GO" id="GO:0004888">
    <property type="term" value="F:transmembrane signaling receptor activity"/>
    <property type="evidence" value="ECO:0007669"/>
    <property type="project" value="InterPro"/>
</dbReference>
<feature type="transmembrane region" description="Helical" evidence="4">
    <location>
        <begin position="392"/>
        <end position="411"/>
    </location>
</feature>
<reference evidence="7 8" key="1">
    <citation type="journal article" date="2018" name="Gigascience">
        <title>Genomes of trombidid mites reveal novel predicted allergens and laterally-transferred genes associated with secondary metabolism.</title>
        <authorList>
            <person name="Dong X."/>
            <person name="Chaisiri K."/>
            <person name="Xia D."/>
            <person name="Armstrong S.D."/>
            <person name="Fang Y."/>
            <person name="Donnelly M.J."/>
            <person name="Kadowaki T."/>
            <person name="McGarry J.W."/>
            <person name="Darby A.C."/>
            <person name="Makepeace B.L."/>
        </authorList>
    </citation>
    <scope>NUCLEOTIDE SEQUENCE [LARGE SCALE GENOMIC DNA]</scope>
    <source>
        <strain evidence="7">UoL-WK</strain>
    </source>
</reference>
<dbReference type="SUPFAM" id="SSF63712">
    <property type="entry name" value="Nicotinic receptor ligand binding domain-like"/>
    <property type="match status" value="1"/>
</dbReference>
<dbReference type="STRING" id="1965070.A0A443R1V6"/>
<gene>
    <name evidence="7" type="ORF">B4U79_17705</name>
</gene>
<accession>A0A443R1V6</accession>
<keyword evidence="7" id="KW-0675">Receptor</keyword>
<proteinExistence type="predicted"/>
<sequence length="472" mass="53788">MSALINSITAILLLGIICATSCDACTCEKMDFYQFFCDRRFDFAVTLSVISDPQVVKGGRVSYRVQLIDEVYLNQKARKAFQANSALWIHEVQSTCNLVLEKGVKYVVRGKISRKGVATTNFCLTYKASALSKARQEEVNRIVAEGLRCNLFKSFTFVIVLDQLSNINALRDELFKVKTYEKHAVPISGESGPIVVEVGLLIDKISDMMWHDYRLTWTPSSFDGLDNLVLDYEEIWRPYFSIFTSVSGGDYASSFNPRSYWLNYTGQIYWAPQVALRIYCRVDLTDYPYDSHKCAFYLTIPEDASNVNLTTNSVVEDGIYGPFYESPKWIVTSIKLKHITGTSPRYNYSSLRYMIEIKRNTRIYTYYVILPYIASSMLAAGMFWMEIGSAKRFFSAIIALIVLIMVLFFVGTELGFHSAENTPYAGTIKENYRKNAKSLLCFSEMLKHKYNADRNGANCSNFTISTARKQQN</sequence>
<dbReference type="PROSITE" id="PS00236">
    <property type="entry name" value="NEUROTR_ION_CHANNEL"/>
    <property type="match status" value="1"/>
</dbReference>
<keyword evidence="3" id="KW-1015">Disulfide bond</keyword>
<dbReference type="GO" id="GO:0016020">
    <property type="term" value="C:membrane"/>
    <property type="evidence" value="ECO:0007669"/>
    <property type="project" value="UniProtKB-SubCell"/>
</dbReference>
<dbReference type="PROSITE" id="PS50189">
    <property type="entry name" value="NTR"/>
    <property type="match status" value="1"/>
</dbReference>
<dbReference type="PANTHER" id="PTHR18945">
    <property type="entry name" value="NEUROTRANSMITTER GATED ION CHANNEL"/>
    <property type="match status" value="1"/>
</dbReference>
<dbReference type="EMBL" id="NCKU01002596">
    <property type="protein sequence ID" value="RWS09250.1"/>
    <property type="molecule type" value="Genomic_DNA"/>
</dbReference>
<dbReference type="Gene3D" id="2.40.50.120">
    <property type="match status" value="1"/>
</dbReference>
<organism evidence="7 8">
    <name type="scientific">Dinothrombium tinctorium</name>
    <dbReference type="NCBI Taxonomy" id="1965070"/>
    <lineage>
        <taxon>Eukaryota</taxon>
        <taxon>Metazoa</taxon>
        <taxon>Ecdysozoa</taxon>
        <taxon>Arthropoda</taxon>
        <taxon>Chelicerata</taxon>
        <taxon>Arachnida</taxon>
        <taxon>Acari</taxon>
        <taxon>Acariformes</taxon>
        <taxon>Trombidiformes</taxon>
        <taxon>Prostigmata</taxon>
        <taxon>Anystina</taxon>
        <taxon>Parasitengona</taxon>
        <taxon>Trombidioidea</taxon>
        <taxon>Trombidiidae</taxon>
        <taxon>Dinothrombium</taxon>
    </lineage>
</organism>
<feature type="domain" description="NTR" evidence="6">
    <location>
        <begin position="18"/>
        <end position="149"/>
    </location>
</feature>
<dbReference type="InterPro" id="IPR001134">
    <property type="entry name" value="Netrin_domain"/>
</dbReference>
<evidence type="ECO:0000256" key="1">
    <source>
        <dbReference type="ARBA" id="ARBA00004141"/>
    </source>
</evidence>
<keyword evidence="8" id="KW-1185">Reference proteome</keyword>
<keyword evidence="5" id="KW-0732">Signal</keyword>
<dbReference type="SUPFAM" id="SSF50242">
    <property type="entry name" value="TIMP-like"/>
    <property type="match status" value="1"/>
</dbReference>
<dbReference type="GO" id="GO:0005230">
    <property type="term" value="F:extracellular ligand-gated monoatomic ion channel activity"/>
    <property type="evidence" value="ECO:0007669"/>
    <property type="project" value="InterPro"/>
</dbReference>
<comment type="caution">
    <text evidence="7">The sequence shown here is derived from an EMBL/GenBank/DDBJ whole genome shotgun (WGS) entry which is preliminary data.</text>
</comment>
<name>A0A443R1V6_9ACAR</name>
<feature type="transmembrane region" description="Helical" evidence="4">
    <location>
        <begin position="364"/>
        <end position="385"/>
    </location>
</feature>
<dbReference type="Gene3D" id="2.70.170.10">
    <property type="entry name" value="Neurotransmitter-gated ion-channel ligand-binding domain"/>
    <property type="match status" value="1"/>
</dbReference>